<accession>A0ABR1UDB6</accession>
<dbReference type="Gene3D" id="1.20.5.1160">
    <property type="entry name" value="Vasodilator-stimulated phosphoprotein"/>
    <property type="match status" value="1"/>
</dbReference>
<feature type="compositionally biased region" description="Polar residues" evidence="2">
    <location>
        <begin position="329"/>
        <end position="345"/>
    </location>
</feature>
<feature type="compositionally biased region" description="Polar residues" evidence="2">
    <location>
        <begin position="34"/>
        <end position="46"/>
    </location>
</feature>
<dbReference type="Pfam" id="PF24554">
    <property type="entry name" value="DUF7603"/>
    <property type="match status" value="1"/>
</dbReference>
<dbReference type="EMBL" id="JAQQWK010000001">
    <property type="protein sequence ID" value="KAK8056893.1"/>
    <property type="molecule type" value="Genomic_DNA"/>
</dbReference>
<protein>
    <recommendedName>
        <fullName evidence="3">DUF7603 domain-containing protein</fullName>
    </recommendedName>
</protein>
<evidence type="ECO:0000313" key="4">
    <source>
        <dbReference type="EMBL" id="KAK8056893.1"/>
    </source>
</evidence>
<feature type="compositionally biased region" description="Low complexity" evidence="2">
    <location>
        <begin position="613"/>
        <end position="626"/>
    </location>
</feature>
<keyword evidence="1" id="KW-0175">Coiled coil</keyword>
<sequence>MEPADEQYVPQRGPSLTSTSETLGASSDVPFPPTQSLSRDQVATTRNTRKLVIDSSATVPPLNTPIRRKPLSKTASPIVSRYSSGAYLAVTRDLPRPEQRYSRSFSLDSPTVYEFPLAIRKSPVPLEKSPVLIELPPKTVAHRTPGDSKNRTLSILEDFPLPTQSNKAAGLGEAKQPRSPDHHDNPAAPQTVATAGLTQPNDLHEFEDPLPADEDDDHLSVLDGYNSDSSGQSNYNPNPVTPERNMSIFVNRKPAPPNLTLSQINTEQHTASTPSPSNSNHEARSPNTDKPLPKSPGSSSSKLGTFFSWGSPSPATTEFSPLPSPYAPSKSNTYTDASPVTTIRPSSLLEAPKGPAGSRDSGESYLAIPPAILPNHPAEIEEMEEELKAISAELASSIRREMDLEDLVDRLQAERDNPTSSSNNKRTSDYFSDSGYSSTKFSDYDQSREEVERIQRRAEQEMASVRLELTNKLQDERTRRQQLDDQIKDLSKRASQIDLEQLSNADDSDRVKDLESTCETLRRKLTEERQVKENFEDLLTVLKGELQTAANERDNLRDEVVPQLRARVEGLEAQATDLEKMSYESTKMQQELQSLKSENTNLKQEKEERSIGSISEDTSRMSRSSSVTGLPPSFRLARPPSVSKTPSLSRSASLSRSKSVRTTETRDALSDRLKDVEEQRDALHRALKALLERQECQNRENEKKIRALESERERLLSGSPQKAGFVKEVSNLREEINTLRRRSEEALEQRWQVEKNLAGLKMDLDRAEQEIASLRSLLNEQDILIPENLSRSSAYSNSSAEPVTSDSLKAAYRDLQEAYAQSLERIQNLDSNSTHDEKTQLAMGKLQQSLSSAVAERDLAVQECSSYKAQLDTLKAQEQNYLESEKTLADELQESARRVEELALQVRQQLASNQNLRQRLTDTVSRGEAAQKANADHITALQERLRTLEEQVVAAQTASEERVSRHEDELTTLKESHSQQLSRLSSNLSPRSPRMFPPKSPMSPLFAGAGARSPRLDMTRSGSAMSVAEETQVATLREKVAELEKALAETDVEMQEVVSRMNTAQIEVLQLQEEREAAVNQARKLEKALQAEKVRAFEDRFRSLQQI</sequence>
<feature type="region of interest" description="Disordered" evidence="2">
    <location>
        <begin position="956"/>
        <end position="1001"/>
    </location>
</feature>
<reference evidence="4 5" key="1">
    <citation type="submission" date="2023-01" db="EMBL/GenBank/DDBJ databases">
        <title>Analysis of 21 Apiospora genomes using comparative genomics revels a genus with tremendous synthesis potential of carbohydrate active enzymes and secondary metabolites.</title>
        <authorList>
            <person name="Sorensen T."/>
        </authorList>
    </citation>
    <scope>NUCLEOTIDE SEQUENCE [LARGE SCALE GENOMIC DNA]</scope>
    <source>
        <strain evidence="4 5">CBS 33761</strain>
    </source>
</reference>
<keyword evidence="5" id="KW-1185">Reference proteome</keyword>
<feature type="compositionally biased region" description="Low complexity" evidence="2">
    <location>
        <begin position="978"/>
        <end position="994"/>
    </location>
</feature>
<proteinExistence type="predicted"/>
<feature type="region of interest" description="Disordered" evidence="2">
    <location>
        <begin position="135"/>
        <end position="244"/>
    </location>
</feature>
<feature type="domain" description="DUF7603" evidence="3">
    <location>
        <begin position="842"/>
        <end position="950"/>
    </location>
</feature>
<feature type="compositionally biased region" description="Basic and acidic residues" evidence="2">
    <location>
        <begin position="959"/>
        <end position="977"/>
    </location>
</feature>
<feature type="compositionally biased region" description="Low complexity" evidence="2">
    <location>
        <begin position="643"/>
        <end position="657"/>
    </location>
</feature>
<feature type="compositionally biased region" description="Polar residues" evidence="2">
    <location>
        <begin position="191"/>
        <end position="201"/>
    </location>
</feature>
<feature type="region of interest" description="Disordered" evidence="2">
    <location>
        <begin position="413"/>
        <end position="447"/>
    </location>
</feature>
<dbReference type="InterPro" id="IPR056023">
    <property type="entry name" value="DUF7603"/>
</dbReference>
<feature type="compositionally biased region" description="Polar residues" evidence="2">
    <location>
        <begin position="308"/>
        <end position="319"/>
    </location>
</feature>
<evidence type="ECO:0000256" key="2">
    <source>
        <dbReference type="SAM" id="MobiDB-lite"/>
    </source>
</evidence>
<evidence type="ECO:0000259" key="3">
    <source>
        <dbReference type="Pfam" id="PF24554"/>
    </source>
</evidence>
<organism evidence="4 5">
    <name type="scientific">Apiospora rasikravindrae</name>
    <dbReference type="NCBI Taxonomy" id="990691"/>
    <lineage>
        <taxon>Eukaryota</taxon>
        <taxon>Fungi</taxon>
        <taxon>Dikarya</taxon>
        <taxon>Ascomycota</taxon>
        <taxon>Pezizomycotina</taxon>
        <taxon>Sordariomycetes</taxon>
        <taxon>Xylariomycetidae</taxon>
        <taxon>Amphisphaeriales</taxon>
        <taxon>Apiosporaceae</taxon>
        <taxon>Apiospora</taxon>
    </lineage>
</organism>
<feature type="region of interest" description="Disordered" evidence="2">
    <location>
        <begin position="1"/>
        <end position="75"/>
    </location>
</feature>
<feature type="compositionally biased region" description="Polar residues" evidence="2">
    <location>
        <begin position="418"/>
        <end position="441"/>
    </location>
</feature>
<feature type="compositionally biased region" description="Polar residues" evidence="2">
    <location>
        <begin position="14"/>
        <end position="25"/>
    </location>
</feature>
<evidence type="ECO:0000256" key="1">
    <source>
        <dbReference type="SAM" id="Coils"/>
    </source>
</evidence>
<comment type="caution">
    <text evidence="4">The sequence shown here is derived from an EMBL/GenBank/DDBJ whole genome shotgun (WGS) entry which is preliminary data.</text>
</comment>
<feature type="compositionally biased region" description="Acidic residues" evidence="2">
    <location>
        <begin position="208"/>
        <end position="217"/>
    </location>
</feature>
<feature type="compositionally biased region" description="Polar residues" evidence="2">
    <location>
        <begin position="266"/>
        <end position="288"/>
    </location>
</feature>
<feature type="compositionally biased region" description="Low complexity" evidence="2">
    <location>
        <begin position="295"/>
        <end position="304"/>
    </location>
</feature>
<name>A0ABR1UDB6_9PEZI</name>
<evidence type="ECO:0000313" key="5">
    <source>
        <dbReference type="Proteomes" id="UP001444661"/>
    </source>
</evidence>
<feature type="coiled-coil region" evidence="1">
    <location>
        <begin position="1026"/>
        <end position="1095"/>
    </location>
</feature>
<feature type="region of interest" description="Disordered" evidence="2">
    <location>
        <begin position="597"/>
        <end position="674"/>
    </location>
</feature>
<feature type="compositionally biased region" description="Polar residues" evidence="2">
    <location>
        <begin position="226"/>
        <end position="238"/>
    </location>
</feature>
<dbReference type="Proteomes" id="UP001444661">
    <property type="component" value="Unassembled WGS sequence"/>
</dbReference>
<gene>
    <name evidence="4" type="ORF">PG993_002120</name>
</gene>
<feature type="compositionally biased region" description="Basic and acidic residues" evidence="2">
    <location>
        <begin position="661"/>
        <end position="674"/>
    </location>
</feature>
<feature type="region of interest" description="Disordered" evidence="2">
    <location>
        <begin position="266"/>
        <end position="369"/>
    </location>
</feature>
<feature type="compositionally biased region" description="Basic and acidic residues" evidence="2">
    <location>
        <begin position="175"/>
        <end position="185"/>
    </location>
</feature>